<dbReference type="Proteomes" id="UP000245712">
    <property type="component" value="Unassembled WGS sequence"/>
</dbReference>
<dbReference type="Pfam" id="PF13148">
    <property type="entry name" value="DUF3987"/>
    <property type="match status" value="1"/>
</dbReference>
<sequence length="272" mass="31321">MSRVLLCRPDTPYGKRQINSSEPKRTEWIELFNKRILAILAHAHSHPDMARRNEHRKTLHFAPAAQQAWEKDFNEMEAATADGGVLVYEREFVNRYSEHVARIAALFHFFENDVLAGAGGHVDGDSGDLAIPESTVTSAMRVVEWYLHEFKKVFNPEAVMKEMATYVMKKFKRMLEDRNGGPLEAPTGGHLNCRIPFHDLRSNCNRYGLRNTEKLRTVLVWLIARGDILVRAKEVRRKEMAGNLAYLEPEMVEIQFTPLGPQRFRFHFEVTG</sequence>
<proteinExistence type="predicted"/>
<keyword evidence="2" id="KW-1185">Reference proteome</keyword>
<dbReference type="InterPro" id="IPR025048">
    <property type="entry name" value="DUF3987"/>
</dbReference>
<evidence type="ECO:0000313" key="1">
    <source>
        <dbReference type="EMBL" id="PVX97658.1"/>
    </source>
</evidence>
<organism evidence="1 2">
    <name type="scientific">Paraburkholderia unamae</name>
    <dbReference type="NCBI Taxonomy" id="219649"/>
    <lineage>
        <taxon>Bacteria</taxon>
        <taxon>Pseudomonadati</taxon>
        <taxon>Pseudomonadota</taxon>
        <taxon>Betaproteobacteria</taxon>
        <taxon>Burkholderiales</taxon>
        <taxon>Burkholderiaceae</taxon>
        <taxon>Paraburkholderia</taxon>
    </lineage>
</organism>
<name>A0ABX5KXW3_9BURK</name>
<comment type="caution">
    <text evidence="1">The sequence shown here is derived from an EMBL/GenBank/DDBJ whole genome shotgun (WGS) entry which is preliminary data.</text>
</comment>
<dbReference type="EMBL" id="QEOB01000001">
    <property type="protein sequence ID" value="PVX97658.1"/>
    <property type="molecule type" value="Genomic_DNA"/>
</dbReference>
<accession>A0ABX5KXW3</accession>
<gene>
    <name evidence="1" type="ORF">C7402_101372</name>
</gene>
<protein>
    <submittedName>
        <fullName evidence="1">Uncharacterized protein DUF3987</fullName>
    </submittedName>
</protein>
<evidence type="ECO:0000313" key="2">
    <source>
        <dbReference type="Proteomes" id="UP000245712"/>
    </source>
</evidence>
<reference evidence="1 2" key="1">
    <citation type="submission" date="2018-05" db="EMBL/GenBank/DDBJ databases">
        <title>Genomic Encyclopedia of Type Strains, Phase IV (KMG-V): Genome sequencing to study the core and pangenomes of soil and plant-associated prokaryotes.</title>
        <authorList>
            <person name="Whitman W."/>
        </authorList>
    </citation>
    <scope>NUCLEOTIDE SEQUENCE [LARGE SCALE GENOMIC DNA]</scope>
    <source>
        <strain evidence="1 2">SCZa-39</strain>
    </source>
</reference>